<dbReference type="AlphaFoldDB" id="A0AAV6K6P4"/>
<reference evidence="2" key="1">
    <citation type="submission" date="2020-08" db="EMBL/GenBank/DDBJ databases">
        <title>Plant Genome Project.</title>
        <authorList>
            <person name="Zhang R.-G."/>
        </authorList>
    </citation>
    <scope>NUCLEOTIDE SEQUENCE</scope>
    <source>
        <strain evidence="2">WSP0</strain>
        <tissue evidence="2">Leaf</tissue>
    </source>
</reference>
<evidence type="ECO:0000313" key="3">
    <source>
        <dbReference type="Proteomes" id="UP000823749"/>
    </source>
</evidence>
<keyword evidence="1" id="KW-0472">Membrane</keyword>
<keyword evidence="1" id="KW-0812">Transmembrane</keyword>
<dbReference type="PANTHER" id="PTHR35999:SF1">
    <property type="entry name" value="MITOCHONDRIAL IMPORT RECEPTOR SUBUNIT TOM6 HOMOLOG"/>
    <property type="match status" value="1"/>
</dbReference>
<dbReference type="EMBL" id="JACTNZ010000005">
    <property type="protein sequence ID" value="KAG5548030.1"/>
    <property type="molecule type" value="Genomic_DNA"/>
</dbReference>
<dbReference type="Proteomes" id="UP000823749">
    <property type="component" value="Chromosome 5"/>
</dbReference>
<proteinExistence type="predicted"/>
<dbReference type="GO" id="GO:0005742">
    <property type="term" value="C:mitochondrial outer membrane translocase complex"/>
    <property type="evidence" value="ECO:0007669"/>
    <property type="project" value="InterPro"/>
</dbReference>
<dbReference type="InterPro" id="IPR034554">
    <property type="entry name" value="TOM6_plants"/>
</dbReference>
<evidence type="ECO:0008006" key="4">
    <source>
        <dbReference type="Google" id="ProtNLM"/>
    </source>
</evidence>
<comment type="caution">
    <text evidence="2">The sequence shown here is derived from an EMBL/GenBank/DDBJ whole genome shotgun (WGS) entry which is preliminary data.</text>
</comment>
<evidence type="ECO:0000313" key="2">
    <source>
        <dbReference type="EMBL" id="KAG5548030.1"/>
    </source>
</evidence>
<keyword evidence="3" id="KW-1185">Reference proteome</keyword>
<sequence>MFPGMFARKPDKETALKQLRTHVALFGAWVAVVRVTPYILYYFSDHKEELKLDF</sequence>
<organism evidence="2 3">
    <name type="scientific">Rhododendron griersonianum</name>
    <dbReference type="NCBI Taxonomy" id="479676"/>
    <lineage>
        <taxon>Eukaryota</taxon>
        <taxon>Viridiplantae</taxon>
        <taxon>Streptophyta</taxon>
        <taxon>Embryophyta</taxon>
        <taxon>Tracheophyta</taxon>
        <taxon>Spermatophyta</taxon>
        <taxon>Magnoliopsida</taxon>
        <taxon>eudicotyledons</taxon>
        <taxon>Gunneridae</taxon>
        <taxon>Pentapetalae</taxon>
        <taxon>asterids</taxon>
        <taxon>Ericales</taxon>
        <taxon>Ericaceae</taxon>
        <taxon>Ericoideae</taxon>
        <taxon>Rhodoreae</taxon>
        <taxon>Rhododendron</taxon>
    </lineage>
</organism>
<feature type="transmembrane region" description="Helical" evidence="1">
    <location>
        <begin position="21"/>
        <end position="43"/>
    </location>
</feature>
<evidence type="ECO:0000256" key="1">
    <source>
        <dbReference type="SAM" id="Phobius"/>
    </source>
</evidence>
<keyword evidence="1" id="KW-1133">Transmembrane helix</keyword>
<dbReference type="PANTHER" id="PTHR35999">
    <property type="entry name" value="MITOCHONDRIAL IMPORT RECEPTOR SUBUNIT TOM6 HOMOLOG"/>
    <property type="match status" value="1"/>
</dbReference>
<protein>
    <recommendedName>
        <fullName evidence="4">Mitochondrial import receptor subunit TOM6 homolog</fullName>
    </recommendedName>
</protein>
<accession>A0AAV6K6P4</accession>
<gene>
    <name evidence="2" type="ORF">RHGRI_013656</name>
</gene>
<name>A0AAV6K6P4_9ERIC</name>